<evidence type="ECO:0000256" key="3">
    <source>
        <dbReference type="SAM" id="Coils"/>
    </source>
</evidence>
<dbReference type="SUPFAM" id="SSF48371">
    <property type="entry name" value="ARM repeat"/>
    <property type="match status" value="1"/>
</dbReference>
<keyword evidence="2" id="KW-0158">Chromosome</keyword>
<dbReference type="GeneTree" id="ENSGT00950000182972"/>
<dbReference type="STRING" id="8078.ENSFHEP00000000849"/>
<dbReference type="GO" id="GO:0051301">
    <property type="term" value="P:cell division"/>
    <property type="evidence" value="ECO:0007669"/>
    <property type="project" value="UniProtKB-UniRule"/>
</dbReference>
<dbReference type="InterPro" id="IPR013721">
    <property type="entry name" value="STAG"/>
</dbReference>
<dbReference type="GO" id="GO:0007062">
    <property type="term" value="P:sister chromatid cohesion"/>
    <property type="evidence" value="ECO:0007669"/>
    <property type="project" value="UniProtKB-UniRule"/>
</dbReference>
<keyword evidence="2" id="KW-0131">Cell cycle</keyword>
<organism evidence="6 7">
    <name type="scientific">Fundulus heteroclitus</name>
    <name type="common">Killifish</name>
    <name type="synonym">Mummichog</name>
    <dbReference type="NCBI Taxonomy" id="8078"/>
    <lineage>
        <taxon>Eukaryota</taxon>
        <taxon>Metazoa</taxon>
        <taxon>Chordata</taxon>
        <taxon>Craniata</taxon>
        <taxon>Vertebrata</taxon>
        <taxon>Euteleostomi</taxon>
        <taxon>Actinopterygii</taxon>
        <taxon>Neopterygii</taxon>
        <taxon>Teleostei</taxon>
        <taxon>Neoteleostei</taxon>
        <taxon>Acanthomorphata</taxon>
        <taxon>Ovalentaria</taxon>
        <taxon>Atherinomorphae</taxon>
        <taxon>Cyprinodontiformes</taxon>
        <taxon>Fundulidae</taxon>
        <taxon>Fundulus</taxon>
    </lineage>
</organism>
<keyword evidence="2" id="KW-0159">Chromosome partition</keyword>
<comment type="function">
    <text evidence="2">Component of cohesin complex, a complex required for the cohesion of sister chromatids after DNA replication. The cohesin complex apparently forms a large proteinaceous ring within which sister chromatids can be trapped. At anaphase, the complex is cleaved and dissociates from chromatin, allowing sister chromatids to segregate.</text>
</comment>
<dbReference type="GO" id="GO:0000775">
    <property type="term" value="C:chromosome, centromeric region"/>
    <property type="evidence" value="ECO:0007669"/>
    <property type="project" value="UniProtKB-SubCell"/>
</dbReference>
<dbReference type="Pfam" id="PF08514">
    <property type="entry name" value="STAG"/>
    <property type="match status" value="1"/>
</dbReference>
<reference evidence="6" key="2">
    <citation type="submission" date="2025-09" db="UniProtKB">
        <authorList>
            <consortium name="Ensembl"/>
        </authorList>
    </citation>
    <scope>IDENTIFICATION</scope>
</reference>
<evidence type="ECO:0000256" key="1">
    <source>
        <dbReference type="ARBA" id="ARBA00005486"/>
    </source>
</evidence>
<accession>A0A3Q2NPD3</accession>
<proteinExistence type="inferred from homology"/>
<name>A0A3Q2NPD3_FUNHE</name>
<keyword evidence="3" id="KW-0175">Coiled coil</keyword>
<evidence type="ECO:0000313" key="7">
    <source>
        <dbReference type="Proteomes" id="UP000265000"/>
    </source>
</evidence>
<dbReference type="GO" id="GO:0003682">
    <property type="term" value="F:chromatin binding"/>
    <property type="evidence" value="ECO:0007669"/>
    <property type="project" value="TreeGrafter"/>
</dbReference>
<dbReference type="Proteomes" id="UP000265000">
    <property type="component" value="Unplaced"/>
</dbReference>
<dbReference type="Pfam" id="PF24571">
    <property type="entry name" value="HEAT_SCC3-SA"/>
    <property type="match status" value="1"/>
</dbReference>
<keyword evidence="2" id="KW-0132">Cell division</keyword>
<sequence>VNGHHQENGMENMSLFEVVKMGRSATQSVVDDWIEAYKQDRDVALLELINFFIQCSGCKGAVSEEMFRHMQNSEIIRKMTEEFDEDSGDYPLTLSGPQWKRFRINFCDFIAVLVRQCQYSIIYDEYMMDTVISLLTGLSDSQVRAFRHTSTLAAMKLMTALVNVALNLSINMDNTQRQYEAERNKVIAKRANDRLELLLQKRKELQENQDDIENMMNAIFKGVFVHRYRDAIAEIRAICIEEIGVWMKLYSDAFLNDSYLKYVGWTMHDKQGEVRLKCLTALQGLYYNRELGSRLELFTSRFKDRIVSMTLDKEYDVAMQAVKLLTLILQSSDEVLTAEDCESVYHLVYSAHRPIAVSAGEFLFKKLFSHRGPEEEGLPRRGRQSLNGSLIKTTVFFFLESELHEHGAYLVDSLWECASELLKDWETMISLLLDEPMPGEEALTDRQETALVEIMLSAVRQACESHPPVGRGTGKRVLTAKEKKTQLDDRTRITEMFAVALPLLLAKYCVDIDKVTNLLQIPKYFDLDIYTTGRLEKHMDALLRQIWEVVDKHTDAEVLEACSTTYHCLCNEEFTIFNRVDIARSQLLDELVDKFNRLLEDFLQEVVGFGRFFRPFYRWNLAHDLSKWDLFSSNYRLLSIGLQNGDMPEQIVIHAMQCTHYIVLWHLAKIIKPMRAFCLICQRYLNSINTAVKEQAFTILCDMLLIFSHQIMSSGREHLENLVYAPDSSLQEELLNFILDQVFIDQDDDCNSTDGQQEDEASKIEALHKRRNLLAAYCKLIIYNVVEINTGADIFKQYMRYYNDYGDIIKETMSKTRQIDKTQCAKTLILSLQKLFNEMMSEHGFNFDRSSSAFCGIKELARRFSLTFGLDQLKTREAIAMLHKDGIEFAFKEPSPQGEGGPPPNLPFLDILSEFSSKLIRQDKRTVHMYLERFMTFQMALQRDDCWLPLISYRNSLQAGMDDDAMSVISGISSRGSTVRSKKSKPAALSKRKLPEEENSSSSIDGVWMNREQSVPTPVMMHSPHLTSTVLREPKRMRPEESYAATFSVPAEQHLHQATQVTWMLTQRQQAEARQHQDRISMHYAKMRNHMQQAIRRGSGLMEDDEEPIVEDVMMSSEDRLEDISESMDFNTMEIDLPASKNRRERNELKPDYFDPSSIMDDSVLNVPMF</sequence>
<dbReference type="Ensembl" id="ENSFHET00000014837.1">
    <property type="protein sequence ID" value="ENSFHEP00000000849.1"/>
    <property type="gene ID" value="ENSFHEG00000001617.1"/>
</dbReference>
<dbReference type="InterPro" id="IPR020839">
    <property type="entry name" value="SCD"/>
</dbReference>
<comment type="subcellular location">
    <subcellularLocation>
        <location evidence="2">Nucleus</location>
    </subcellularLocation>
    <subcellularLocation>
        <location evidence="2">Chromosome</location>
    </subcellularLocation>
    <subcellularLocation>
        <location evidence="2">Chromosome</location>
        <location evidence="2">Centromere</location>
    </subcellularLocation>
</comment>
<dbReference type="InterPro" id="IPR039662">
    <property type="entry name" value="Cohesin_Scc3/SA"/>
</dbReference>
<dbReference type="Pfam" id="PF21581">
    <property type="entry name" value="SCD"/>
    <property type="match status" value="1"/>
</dbReference>
<dbReference type="GO" id="GO:0008278">
    <property type="term" value="C:cohesin complex"/>
    <property type="evidence" value="ECO:0007669"/>
    <property type="project" value="UniProtKB-UniRule"/>
</dbReference>
<evidence type="ECO:0000259" key="5">
    <source>
        <dbReference type="PROSITE" id="PS51425"/>
    </source>
</evidence>
<dbReference type="GO" id="GO:0007059">
    <property type="term" value="P:chromosome segregation"/>
    <property type="evidence" value="ECO:0007669"/>
    <property type="project" value="UniProtKB-KW"/>
</dbReference>
<reference evidence="6" key="1">
    <citation type="submission" date="2025-08" db="UniProtKB">
        <authorList>
            <consortium name="Ensembl"/>
        </authorList>
    </citation>
    <scope>IDENTIFICATION</scope>
</reference>
<dbReference type="InterPro" id="IPR016024">
    <property type="entry name" value="ARM-type_fold"/>
</dbReference>
<dbReference type="GO" id="GO:0000785">
    <property type="term" value="C:chromatin"/>
    <property type="evidence" value="ECO:0007669"/>
    <property type="project" value="UniProtKB-UniRule"/>
</dbReference>
<protein>
    <recommendedName>
        <fullName evidence="2">Cohesin subunit SA</fullName>
    </recommendedName>
    <alternativeName>
        <fullName evidence="2">SCC3 homolog</fullName>
    </alternativeName>
    <alternativeName>
        <fullName evidence="2">Stromal antigen</fullName>
    </alternativeName>
</protein>
<comment type="similarity">
    <text evidence="1 2">Belongs to the SCC3 family.</text>
</comment>
<dbReference type="GO" id="GO:0005634">
    <property type="term" value="C:nucleus"/>
    <property type="evidence" value="ECO:0007669"/>
    <property type="project" value="UniProtKB-SubCell"/>
</dbReference>
<dbReference type="AlphaFoldDB" id="A0A3Q2NPD3"/>
<feature type="region of interest" description="Disordered" evidence="4">
    <location>
        <begin position="973"/>
        <end position="1004"/>
    </location>
</feature>
<evidence type="ECO:0000313" key="6">
    <source>
        <dbReference type="Ensembl" id="ENSFHEP00000000849.1"/>
    </source>
</evidence>
<dbReference type="PROSITE" id="PS51425">
    <property type="entry name" value="SCD"/>
    <property type="match status" value="1"/>
</dbReference>
<keyword evidence="2" id="KW-0539">Nucleus</keyword>
<dbReference type="InterPro" id="IPR056396">
    <property type="entry name" value="HEAT_SCC3-SA"/>
</dbReference>
<dbReference type="PANTHER" id="PTHR11199:SF3">
    <property type="entry name" value="COHESIN SUBUNIT SA-2"/>
    <property type="match status" value="1"/>
</dbReference>
<evidence type="ECO:0000256" key="2">
    <source>
        <dbReference type="RuleBase" id="RU369063"/>
    </source>
</evidence>
<dbReference type="PANTHER" id="PTHR11199">
    <property type="entry name" value="STROMAL ANTIGEN"/>
    <property type="match status" value="1"/>
</dbReference>
<feature type="coiled-coil region" evidence="3">
    <location>
        <begin position="165"/>
        <end position="218"/>
    </location>
</feature>
<comment type="subunit">
    <text evidence="2">Part of the cohesin complex which is composed of a heterodimer between a SMC1 protein (SMC1A or SMC1B) and SMC3, which are attached via their hinge domain, and RAD21 which link them at their heads, and one STAG protein.</text>
</comment>
<keyword evidence="7" id="KW-1185">Reference proteome</keyword>
<feature type="domain" description="SCD" evidence="5">
    <location>
        <begin position="224"/>
        <end position="309"/>
    </location>
</feature>
<evidence type="ECO:0000256" key="4">
    <source>
        <dbReference type="SAM" id="MobiDB-lite"/>
    </source>
</evidence>